<dbReference type="Proteomes" id="UP000198379">
    <property type="component" value="Unassembled WGS sequence"/>
</dbReference>
<protein>
    <submittedName>
        <fullName evidence="3">Uncharacterized protein</fullName>
    </submittedName>
</protein>
<keyword evidence="2" id="KW-0812">Transmembrane</keyword>
<sequence length="267" mass="28781">MATTSKASATTKTDPEQTAATTTTDAAKKTSATYGISDEVKGKMSEEINEMLSFAVYNGITINTDVVSLIQNCSVDNLVNAHNMLCKNVAPATPKSIAYTRKLRENTDKKTLFSKLPLVRNLIILSLVFLATFIITGSSEDVNNTSLDLGVMNNHGRSLLLNLAYLSSIAGLGVLFYLLKNVSASVKNGNLVPEDTIYYIALIVLGVISGLIMSEILHFYTKDPESINLFNKSVLALIGGFSSDAIFTVLQGLIDRLKAIFAPSNSQ</sequence>
<feature type="transmembrane region" description="Helical" evidence="2">
    <location>
        <begin position="118"/>
        <end position="139"/>
    </location>
</feature>
<keyword evidence="2" id="KW-0472">Membrane</keyword>
<dbReference type="EMBL" id="FZNY01000008">
    <property type="protein sequence ID" value="SNS23356.1"/>
    <property type="molecule type" value="Genomic_DNA"/>
</dbReference>
<evidence type="ECO:0000313" key="4">
    <source>
        <dbReference type="Proteomes" id="UP000198379"/>
    </source>
</evidence>
<accession>A0A239CSX9</accession>
<feature type="transmembrane region" description="Helical" evidence="2">
    <location>
        <begin position="199"/>
        <end position="221"/>
    </location>
</feature>
<feature type="transmembrane region" description="Helical" evidence="2">
    <location>
        <begin position="233"/>
        <end position="254"/>
    </location>
</feature>
<evidence type="ECO:0000313" key="3">
    <source>
        <dbReference type="EMBL" id="SNS23356.1"/>
    </source>
</evidence>
<name>A0A239CSX9_9FLAO</name>
<feature type="region of interest" description="Disordered" evidence="1">
    <location>
        <begin position="1"/>
        <end position="25"/>
    </location>
</feature>
<dbReference type="RefSeq" id="WP_229746962.1">
    <property type="nucleotide sequence ID" value="NZ_BMEP01000009.1"/>
</dbReference>
<keyword evidence="2" id="KW-1133">Transmembrane helix</keyword>
<gene>
    <name evidence="3" type="ORF">SAMN06265376_108179</name>
</gene>
<proteinExistence type="predicted"/>
<feature type="transmembrane region" description="Helical" evidence="2">
    <location>
        <begin position="159"/>
        <end position="179"/>
    </location>
</feature>
<evidence type="ECO:0000256" key="2">
    <source>
        <dbReference type="SAM" id="Phobius"/>
    </source>
</evidence>
<evidence type="ECO:0000256" key="1">
    <source>
        <dbReference type="SAM" id="MobiDB-lite"/>
    </source>
</evidence>
<reference evidence="3 4" key="1">
    <citation type="submission" date="2017-06" db="EMBL/GenBank/DDBJ databases">
        <authorList>
            <person name="Kim H.J."/>
            <person name="Triplett B.A."/>
        </authorList>
    </citation>
    <scope>NUCLEOTIDE SEQUENCE [LARGE SCALE GENOMIC DNA]</scope>
    <source>
        <strain evidence="3 4">DSM 25597</strain>
    </source>
</reference>
<keyword evidence="4" id="KW-1185">Reference proteome</keyword>
<organism evidence="3 4">
    <name type="scientific">Dokdonia pacifica</name>
    <dbReference type="NCBI Taxonomy" id="1627892"/>
    <lineage>
        <taxon>Bacteria</taxon>
        <taxon>Pseudomonadati</taxon>
        <taxon>Bacteroidota</taxon>
        <taxon>Flavobacteriia</taxon>
        <taxon>Flavobacteriales</taxon>
        <taxon>Flavobacteriaceae</taxon>
        <taxon>Dokdonia</taxon>
    </lineage>
</organism>
<dbReference type="AlphaFoldDB" id="A0A239CSX9"/>